<dbReference type="InterPro" id="IPR000415">
    <property type="entry name" value="Nitroreductase-like"/>
</dbReference>
<dbReference type="GO" id="GO:0046857">
    <property type="term" value="F:oxidoreductase activity, acting on other nitrogenous compounds as donors, with NAD or NADP as acceptor"/>
    <property type="evidence" value="ECO:0007669"/>
    <property type="project" value="TreeGrafter"/>
</dbReference>
<comment type="caution">
    <text evidence="9">The sequence shown here is derived from an EMBL/GenBank/DDBJ whole genome shotgun (WGS) entry which is preliminary data.</text>
</comment>
<keyword evidence="7" id="KW-0520">NAD</keyword>
<protein>
    <recommendedName>
        <fullName evidence="8">Nitroreductase domain-containing protein</fullName>
    </recommendedName>
</protein>
<dbReference type="OrthoDB" id="9782629at2"/>
<dbReference type="EMBL" id="QNSF01000045">
    <property type="protein sequence ID" value="RBP85389.1"/>
    <property type="molecule type" value="Genomic_DNA"/>
</dbReference>
<dbReference type="CDD" id="cd02149">
    <property type="entry name" value="NfsB-like"/>
    <property type="match status" value="1"/>
</dbReference>
<dbReference type="InterPro" id="IPR033878">
    <property type="entry name" value="NfsB-like"/>
</dbReference>
<dbReference type="SUPFAM" id="SSF55469">
    <property type="entry name" value="FMN-dependent nitroreductase-like"/>
    <property type="match status" value="1"/>
</dbReference>
<dbReference type="RefSeq" id="WP_113885837.1">
    <property type="nucleotide sequence ID" value="NZ_QNSF01000045.1"/>
</dbReference>
<keyword evidence="3" id="KW-0285">Flavoprotein</keyword>
<organism evidence="9 10">
    <name type="scientific">Cytobacillus firmus</name>
    <name type="common">Bacillus firmus</name>
    <dbReference type="NCBI Taxonomy" id="1399"/>
    <lineage>
        <taxon>Bacteria</taxon>
        <taxon>Bacillati</taxon>
        <taxon>Bacillota</taxon>
        <taxon>Bacilli</taxon>
        <taxon>Bacillales</taxon>
        <taxon>Bacillaceae</taxon>
        <taxon>Cytobacillus</taxon>
    </lineage>
</organism>
<keyword evidence="4" id="KW-0288">FMN</keyword>
<dbReference type="GO" id="GO:0046256">
    <property type="term" value="P:2,4,6-trinitrotoluene catabolic process"/>
    <property type="evidence" value="ECO:0007669"/>
    <property type="project" value="TreeGrafter"/>
</dbReference>
<evidence type="ECO:0000256" key="6">
    <source>
        <dbReference type="ARBA" id="ARBA00023002"/>
    </source>
</evidence>
<evidence type="ECO:0000259" key="8">
    <source>
        <dbReference type="Pfam" id="PF00881"/>
    </source>
</evidence>
<evidence type="ECO:0000256" key="5">
    <source>
        <dbReference type="ARBA" id="ARBA00022857"/>
    </source>
</evidence>
<evidence type="ECO:0000256" key="2">
    <source>
        <dbReference type="ARBA" id="ARBA00007118"/>
    </source>
</evidence>
<accession>A0A366JG55</accession>
<dbReference type="Pfam" id="PF00881">
    <property type="entry name" value="Nitroreductase"/>
    <property type="match status" value="1"/>
</dbReference>
<dbReference type="InterPro" id="IPR029479">
    <property type="entry name" value="Nitroreductase"/>
</dbReference>
<proteinExistence type="inferred from homology"/>
<evidence type="ECO:0000256" key="1">
    <source>
        <dbReference type="ARBA" id="ARBA00001917"/>
    </source>
</evidence>
<dbReference type="AlphaFoldDB" id="A0A366JG55"/>
<name>A0A366JG55_CYTFI</name>
<comment type="cofactor">
    <cofactor evidence="1">
        <name>FMN</name>
        <dbReference type="ChEBI" id="CHEBI:58210"/>
    </cofactor>
</comment>
<evidence type="ECO:0000313" key="10">
    <source>
        <dbReference type="Proteomes" id="UP000252731"/>
    </source>
</evidence>
<dbReference type="PANTHER" id="PTHR23026">
    <property type="entry name" value="NADPH NITROREDUCTASE"/>
    <property type="match status" value="1"/>
</dbReference>
<evidence type="ECO:0000256" key="4">
    <source>
        <dbReference type="ARBA" id="ARBA00022643"/>
    </source>
</evidence>
<dbReference type="InterPro" id="IPR050627">
    <property type="entry name" value="Nitroreductase/BluB"/>
</dbReference>
<dbReference type="Proteomes" id="UP000252731">
    <property type="component" value="Unassembled WGS sequence"/>
</dbReference>
<keyword evidence="6" id="KW-0560">Oxidoreductase</keyword>
<feature type="domain" description="Nitroreductase" evidence="8">
    <location>
        <begin position="14"/>
        <end position="199"/>
    </location>
</feature>
<evidence type="ECO:0000256" key="3">
    <source>
        <dbReference type="ARBA" id="ARBA00022630"/>
    </source>
</evidence>
<dbReference type="GO" id="GO:0005829">
    <property type="term" value="C:cytosol"/>
    <property type="evidence" value="ECO:0007669"/>
    <property type="project" value="TreeGrafter"/>
</dbReference>
<keyword evidence="10" id="KW-1185">Reference proteome</keyword>
<dbReference type="PANTHER" id="PTHR23026:SF125">
    <property type="entry name" value="OXYGEN-INSENSITIVE NAD(P)H NITROREDUCTASE"/>
    <property type="match status" value="1"/>
</dbReference>
<reference evidence="9 10" key="1">
    <citation type="submission" date="2018-06" db="EMBL/GenBank/DDBJ databases">
        <title>Freshwater and sediment microbial communities from various areas in North America, analyzing microbe dynamics in response to fracking.</title>
        <authorList>
            <person name="Lamendella R."/>
        </authorList>
    </citation>
    <scope>NUCLEOTIDE SEQUENCE [LARGE SCALE GENOMIC DNA]</scope>
    <source>
        <strain evidence="9 10">14_TX</strain>
    </source>
</reference>
<evidence type="ECO:0000313" key="9">
    <source>
        <dbReference type="EMBL" id="RBP85389.1"/>
    </source>
</evidence>
<evidence type="ECO:0000256" key="7">
    <source>
        <dbReference type="ARBA" id="ARBA00023027"/>
    </source>
</evidence>
<keyword evidence="5" id="KW-0521">NADP</keyword>
<dbReference type="Gene3D" id="3.40.109.10">
    <property type="entry name" value="NADH Oxidase"/>
    <property type="match status" value="1"/>
</dbReference>
<comment type="similarity">
    <text evidence="2">Belongs to the nitroreductase family.</text>
</comment>
<sequence length="220" mass="25644">MTMTKEEILKAYHFRHATKEFDPSKTISDENFKFILETGRLSPSSFSSEPWKFVVVQNEQLLNKIKNSSYGAASKLPEASHFVIILSRTPLDMRYDSAYQKEQQSKAVPKERLKRHLEIFEEFQRHDFKLLDHERFLTDWAIKQTYIPLANMMTSAALIGIDSCPIEGFNIEKINQLLEEEGLLEDGHFTISVMIAFGYRKKEPGPRIRLPFDDVVKWVK</sequence>
<gene>
    <name evidence="9" type="ORF">DFO70_1454</name>
</gene>